<feature type="compositionally biased region" description="Pro residues" evidence="1">
    <location>
        <begin position="394"/>
        <end position="412"/>
    </location>
</feature>
<dbReference type="Pfam" id="PF26118">
    <property type="entry name" value="DUF8035"/>
    <property type="match status" value="1"/>
</dbReference>
<proteinExistence type="predicted"/>
<sequence>MSRRYDDDRYEERDRYYDRRERDYDARPRRVYEEELEVERERVERRPARAASVVSERRAPRQPDFLREDYNSRPTAGPLVVRENEKIKDYEREAGKTNISVVGSRRGGAPPPDRVVKDEIIIKDRIRDDRSDGGRRSTVSRAPPYPKDDIIPDPPRVEYREVVRERPGREIEDEEIIIRRSGGGGGGGRGSSPPSRRGYSPPASRRGYSPPPRRKDFVEEEDIYFRRSDSRPPPIRREVDREEILIRDERVAPPPVEVDRRELIIRERDSPPRRSRGVELEEIDIVQRERSRPEPRMRSIGPPIAREREEFVFRRRPSPSPPRSEREQIIIRRREISPPPAPMPPPREPSPESISTPEREPSPEPIPYRRPPIVQHIYTHHHHIDHGIERARSPTPPPPRPPTPPPALPPAPVKAKEESLEIEIRRRGTREGGDKYFERDIIVDRERGAVDRVREDLQVARKRSMSSRPSHRDDIRRDSGPRLRRDMWTEVTKDLVVKEAIERQGYDYEETDKFFYVIEYLKYEDVLRLVEISEDIKQMRQKRAVDRKWEKEKSDRVSIAGGGSHYDERERIYEHEHVYDSRDKRWDGRYR</sequence>
<feature type="region of interest" description="Disordered" evidence="1">
    <location>
        <begin position="92"/>
        <end position="234"/>
    </location>
</feature>
<feature type="compositionally biased region" description="Basic and acidic residues" evidence="1">
    <location>
        <begin position="146"/>
        <end position="170"/>
    </location>
</feature>
<dbReference type="EMBL" id="ML992505">
    <property type="protein sequence ID" value="KAF2224340.1"/>
    <property type="molecule type" value="Genomic_DNA"/>
</dbReference>
<evidence type="ECO:0000259" key="2">
    <source>
        <dbReference type="Pfam" id="PF26118"/>
    </source>
</evidence>
<dbReference type="InterPro" id="IPR058348">
    <property type="entry name" value="DUF8035"/>
</dbReference>
<protein>
    <recommendedName>
        <fullName evidence="2">DUF8035 domain-containing protein</fullName>
    </recommendedName>
</protein>
<feature type="compositionally biased region" description="Basic and acidic residues" evidence="1">
    <location>
        <begin position="323"/>
        <end position="336"/>
    </location>
</feature>
<reference evidence="4" key="1">
    <citation type="journal article" date="2020" name="Stud. Mycol.">
        <title>101 Dothideomycetes genomes: A test case for predicting lifestyles and emergence of pathogens.</title>
        <authorList>
            <person name="Haridas S."/>
            <person name="Albert R."/>
            <person name="Binder M."/>
            <person name="Bloem J."/>
            <person name="LaButti K."/>
            <person name="Salamov A."/>
            <person name="Andreopoulos B."/>
            <person name="Baker S."/>
            <person name="Barry K."/>
            <person name="Bills G."/>
            <person name="Bluhm B."/>
            <person name="Cannon C."/>
            <person name="Castanera R."/>
            <person name="Culley D."/>
            <person name="Daum C."/>
            <person name="Ezra D."/>
            <person name="Gonzalez J."/>
            <person name="Henrissat B."/>
            <person name="Kuo A."/>
            <person name="Liang C."/>
            <person name="Lipzen A."/>
            <person name="Lutzoni F."/>
            <person name="Magnuson J."/>
            <person name="Mondo S."/>
            <person name="Nolan M."/>
            <person name="Ohm R."/>
            <person name="Pangilinan J."/>
            <person name="Park H.-J."/>
            <person name="Ramirez L."/>
            <person name="Alfaro M."/>
            <person name="Sun H."/>
            <person name="Tritt A."/>
            <person name="Yoshinaga Y."/>
            <person name="Zwiers L.-H."/>
            <person name="Turgeon B."/>
            <person name="Goodwin S."/>
            <person name="Spatafora J."/>
            <person name="Crous P."/>
            <person name="Grigoriev I."/>
        </authorList>
    </citation>
    <scope>NUCLEOTIDE SEQUENCE [LARGE SCALE GENOMIC DNA]</scope>
    <source>
        <strain evidence="4">CECT 20119</strain>
    </source>
</reference>
<dbReference type="Proteomes" id="UP000799538">
    <property type="component" value="Unassembled WGS sequence"/>
</dbReference>
<feature type="region of interest" description="Disordered" evidence="1">
    <location>
        <begin position="460"/>
        <end position="480"/>
    </location>
</feature>
<evidence type="ECO:0000313" key="3">
    <source>
        <dbReference type="EMBL" id="KAF2224340.1"/>
    </source>
</evidence>
<feature type="compositionally biased region" description="Basic and acidic residues" evidence="1">
    <location>
        <begin position="55"/>
        <end position="71"/>
    </location>
</feature>
<feature type="compositionally biased region" description="Low complexity" evidence="1">
    <location>
        <begin position="191"/>
        <end position="207"/>
    </location>
</feature>
<dbReference type="AlphaFoldDB" id="A0A6A6GFW5"/>
<keyword evidence="4" id="KW-1185">Reference proteome</keyword>
<dbReference type="PANTHER" id="PTHR45691:SF6">
    <property type="entry name" value="PROTEIN DIAPHANOUS"/>
    <property type="match status" value="1"/>
</dbReference>
<feature type="compositionally biased region" description="Basic and acidic residues" evidence="1">
    <location>
        <begin position="114"/>
        <end position="135"/>
    </location>
</feature>
<dbReference type="GO" id="GO:0030041">
    <property type="term" value="P:actin filament polymerization"/>
    <property type="evidence" value="ECO:0007669"/>
    <property type="project" value="TreeGrafter"/>
</dbReference>
<organism evidence="3 4">
    <name type="scientific">Elsinoe ampelina</name>
    <dbReference type="NCBI Taxonomy" id="302913"/>
    <lineage>
        <taxon>Eukaryota</taxon>
        <taxon>Fungi</taxon>
        <taxon>Dikarya</taxon>
        <taxon>Ascomycota</taxon>
        <taxon>Pezizomycotina</taxon>
        <taxon>Dothideomycetes</taxon>
        <taxon>Dothideomycetidae</taxon>
        <taxon>Myriangiales</taxon>
        <taxon>Elsinoaceae</taxon>
        <taxon>Elsinoe</taxon>
    </lineage>
</organism>
<name>A0A6A6GFW5_9PEZI</name>
<feature type="compositionally biased region" description="Basic and acidic residues" evidence="1">
    <location>
        <begin position="470"/>
        <end position="480"/>
    </location>
</feature>
<dbReference type="GO" id="GO:0005884">
    <property type="term" value="C:actin filament"/>
    <property type="evidence" value="ECO:0007669"/>
    <property type="project" value="TreeGrafter"/>
</dbReference>
<feature type="compositionally biased region" description="Gly residues" evidence="1">
    <location>
        <begin position="181"/>
        <end position="190"/>
    </location>
</feature>
<feature type="region of interest" description="Disordered" evidence="1">
    <location>
        <begin position="1"/>
        <end position="23"/>
    </location>
</feature>
<feature type="compositionally biased region" description="Basic and acidic residues" evidence="1">
    <location>
        <begin position="213"/>
        <end position="234"/>
    </location>
</feature>
<dbReference type="InterPro" id="IPR051412">
    <property type="entry name" value="Formin_Homology_Diaphanous_sf"/>
</dbReference>
<dbReference type="OrthoDB" id="438641at2759"/>
<evidence type="ECO:0000256" key="1">
    <source>
        <dbReference type="SAM" id="MobiDB-lite"/>
    </source>
</evidence>
<feature type="domain" description="DUF8035" evidence="2">
    <location>
        <begin position="485"/>
        <end position="538"/>
    </location>
</feature>
<accession>A0A6A6GFW5</accession>
<feature type="compositionally biased region" description="Pro residues" evidence="1">
    <location>
        <begin position="337"/>
        <end position="348"/>
    </location>
</feature>
<feature type="compositionally biased region" description="Basic and acidic residues" evidence="1">
    <location>
        <begin position="288"/>
        <end position="297"/>
    </location>
</feature>
<dbReference type="PANTHER" id="PTHR45691">
    <property type="entry name" value="PROTEIN DIAPHANOUS"/>
    <property type="match status" value="1"/>
</dbReference>
<feature type="region of interest" description="Disordered" evidence="1">
    <location>
        <begin position="50"/>
        <end position="78"/>
    </location>
</feature>
<feature type="region of interest" description="Disordered" evidence="1">
    <location>
        <begin position="288"/>
        <end position="417"/>
    </location>
</feature>
<gene>
    <name evidence="3" type="ORF">BDZ85DRAFT_100590</name>
</gene>
<evidence type="ECO:0000313" key="4">
    <source>
        <dbReference type="Proteomes" id="UP000799538"/>
    </source>
</evidence>